<proteinExistence type="predicted"/>
<feature type="compositionally biased region" description="Basic and acidic residues" evidence="1">
    <location>
        <begin position="1418"/>
        <end position="1437"/>
    </location>
</feature>
<evidence type="ECO:0000313" key="3">
    <source>
        <dbReference type="EMBL" id="KAK1444006.1"/>
    </source>
</evidence>
<keyword evidence="2" id="KW-0732">Signal</keyword>
<reference evidence="3" key="1">
    <citation type="submission" date="2023-08" db="EMBL/GenBank/DDBJ databases">
        <title>Draft sequence of the Babesia gibsoni genome.</title>
        <authorList>
            <person name="Yamagishi J.Y."/>
            <person name="Xuan X.X."/>
        </authorList>
    </citation>
    <scope>NUCLEOTIDE SEQUENCE</scope>
    <source>
        <strain evidence="3">Azabu</strain>
    </source>
</reference>
<feature type="region of interest" description="Disordered" evidence="1">
    <location>
        <begin position="1413"/>
        <end position="1445"/>
    </location>
</feature>
<name>A0AAD8PER3_BABGI</name>
<sequence>MIARLKITISAVFLLFFAQVFQAGSFRIHQKCDSNELSKPPSRRSYRNSSDKSQRHAAGLLAQSNTADSIPLHQQYVEDDIVFYDFEPLNASSTAPSQNDPARQEVPSYFREVDCSPTEATNSVASALTIPYDEMQLAFFQGDEVVDVVLKNTQDVINVACEQIMQFHKSRVYIDMGKDSERNSANAMRSIKSLIYWMGGRILNCAKRAMNRLDQNTEADPTDNDVIGRNLEKRIRSFVNELVNHWQGIIQPTEHQYLQSTFKRPKEGSSPEKYVCNLWDYLNSTVFNNSLPEFADMKFSWYNMIEKDGNVLPTFKGELFRYLRKDVVAFPGLAYPKELSRHESALGNCVFRSMVKLYCDIFGPSFGSEDYADTVVSAFQFIESEEAIVNRINFSCIQRNVMSQMPELRSLQPSMNAYDEFDTGVIAIKDPSDLFSTIYEVPYFKNPYPFSQLKEVVKDTETALEIFDRSFRNQSEIQLKEVMSEINSGAVELDLDDAIIPIKDKLSSDARRKGEGTKVVGLETGGIANLWKRTSDGDLTIPENELQRALLYGDLEKFGNIMSLGVNDLVELQPVQLNRVQNRVVSLCNNALNQVRAVDTYILNFSLTPEDHSKDVITQRVQTINVGATQCIIFLHKLMNRCLNHNGLFPLDNSFLRTRPLELLLQDANKLRDDTSNTDVMQFGCEAIKKEQEMKPVPFPQEYINDAVSADDPVALKFLLNFYNYNLFGGRLPIDIEIKFEEGAIDEYLSSHDDSSDVLKVPSIYLNPLVKTSKPLIARLLLEECFKLYLRWHYRYKSSLDGKPDSTITEILDSDIASKIRRHICNCIEGSGDWPFFFDEHYYMAPYENERVSFLKERNIPLRGRKLGQIFKDLIKTDVDVVSTLTGLVERTMMTELWEKKILPIRMFINAIQGGDYDIMYTIMVNSSSIKTTCDMPINTINHIENKFKEACQVSHELDCKRGETIGEDGIKMNTLVNIEAIKCVECAFDELREHATKHHLISSDDLTVGITEATNDLARCQPEEVDHTKSDVQCSLINVNSVGIHTPVSTDNKDEQLVNKYMQEDATKDRVETDDEKYQVNEEERVVLAEAIYRAYNDRFFNNSLPQNIKIVFVDGLDDLSALEDDMHTMSPPTIKLSTLHSNAKLIFLQMMLQMVNISFLYSTHNVEMDCLRYFGVAYRSAFQQFHTNQQQYIRSKLLPISHEARMKAKGSAMNKGSENYIKSLKEAAMVDTGKSENKSLLDMEIDEFIDEVLDGREKANVSQRDASLCNPFEEYQALKSFAKHFVNWRRTKRSFQDVATIKSPIPKGNERTLQFVNNHIICTLWSRFKFEHIERLLKDMNIEMPLSRPLGLNWQPVINEEQQFKIIKYLTLESGDEDNIFTILTKSGACNPKEAYEVLIKLSDPYLKLDPYPEEQSPKSDGEEHIEEVREHIESQGDNDPTFGNEVFANELQSLMSDMDLDTAETVNLLVDKLMRRNYSDAMGILNSHPKRSFLKDRVIKFLDVIRNNGVIKDRHHIEILEFLRN</sequence>
<evidence type="ECO:0000256" key="2">
    <source>
        <dbReference type="SAM" id="SignalP"/>
    </source>
</evidence>
<feature type="region of interest" description="Disordered" evidence="1">
    <location>
        <begin position="33"/>
        <end position="57"/>
    </location>
</feature>
<feature type="signal peptide" evidence="2">
    <location>
        <begin position="1"/>
        <end position="23"/>
    </location>
</feature>
<gene>
    <name evidence="3" type="ORF">BgAZ_208820</name>
</gene>
<keyword evidence="4" id="KW-1185">Reference proteome</keyword>
<dbReference type="Proteomes" id="UP001230268">
    <property type="component" value="Unassembled WGS sequence"/>
</dbReference>
<feature type="chain" id="PRO_5042072693" evidence="2">
    <location>
        <begin position="24"/>
        <end position="1528"/>
    </location>
</feature>
<protein>
    <submittedName>
        <fullName evidence="3">Uncharacterized protein</fullName>
    </submittedName>
</protein>
<dbReference type="EMBL" id="JAVEPI010000002">
    <property type="protein sequence ID" value="KAK1444006.1"/>
    <property type="molecule type" value="Genomic_DNA"/>
</dbReference>
<accession>A0AAD8PER3</accession>
<organism evidence="3 4">
    <name type="scientific">Babesia gibsoni</name>
    <dbReference type="NCBI Taxonomy" id="33632"/>
    <lineage>
        <taxon>Eukaryota</taxon>
        <taxon>Sar</taxon>
        <taxon>Alveolata</taxon>
        <taxon>Apicomplexa</taxon>
        <taxon>Aconoidasida</taxon>
        <taxon>Piroplasmida</taxon>
        <taxon>Babesiidae</taxon>
        <taxon>Babesia</taxon>
    </lineage>
</organism>
<comment type="caution">
    <text evidence="3">The sequence shown here is derived from an EMBL/GenBank/DDBJ whole genome shotgun (WGS) entry which is preliminary data.</text>
</comment>
<evidence type="ECO:0000313" key="4">
    <source>
        <dbReference type="Proteomes" id="UP001230268"/>
    </source>
</evidence>
<evidence type="ECO:0000256" key="1">
    <source>
        <dbReference type="SAM" id="MobiDB-lite"/>
    </source>
</evidence>